<dbReference type="InterPro" id="IPR011250">
    <property type="entry name" value="OMP/PagP_B-barrel"/>
</dbReference>
<evidence type="ECO:0000256" key="1">
    <source>
        <dbReference type="SAM" id="SignalP"/>
    </source>
</evidence>
<dbReference type="InterPro" id="IPR025665">
    <property type="entry name" value="Beta-barrel_OMP_2"/>
</dbReference>
<dbReference type="SUPFAM" id="SSF56925">
    <property type="entry name" value="OMPA-like"/>
    <property type="match status" value="1"/>
</dbReference>
<keyword evidence="1" id="KW-0732">Signal</keyword>
<feature type="chain" id="PRO_5041987531" evidence="1">
    <location>
        <begin position="25"/>
        <end position="428"/>
    </location>
</feature>
<dbReference type="EMBL" id="JASJOS010000007">
    <property type="protein sequence ID" value="MDJ1482186.1"/>
    <property type="molecule type" value="Genomic_DNA"/>
</dbReference>
<dbReference type="Pfam" id="PF13568">
    <property type="entry name" value="OMP_b-brl_2"/>
    <property type="match status" value="1"/>
</dbReference>
<evidence type="ECO:0000259" key="2">
    <source>
        <dbReference type="Pfam" id="PF13568"/>
    </source>
</evidence>
<proteinExistence type="predicted"/>
<dbReference type="AlphaFoldDB" id="A0AAE3QS33"/>
<evidence type="ECO:0000313" key="3">
    <source>
        <dbReference type="EMBL" id="MDJ1482186.1"/>
    </source>
</evidence>
<dbReference type="Proteomes" id="UP001241110">
    <property type="component" value="Unassembled WGS sequence"/>
</dbReference>
<evidence type="ECO:0000313" key="4">
    <source>
        <dbReference type="Proteomes" id="UP001241110"/>
    </source>
</evidence>
<sequence>MTIFSRSAYFSFAFILISLTWIHAQTKLTDKDVQEIQSKAKGNITELENLMNFVTFNAASTTEIQSVIERSYTASSNNHLFFNRKVVIEDDLTPGFNKDNTKDLETDKYLNTLDVYYEKTSEPSIHLTNVQVSNVKKKDYLYVKVVFDSKFDSKFKKSSVAYTTKQRMAVIRADKIGYSWQTRIIGITFYDPFKPITSTENDVVVINTNPYADEKQPDLSYEKGEIKPAYTTEQRPFNIGVKVGVASSVWVGDVGNNYELGGRLGGVAGIYMRYYGKRYSHIGLGMDMLYVAKGATVTTQTSGIKTDFQLNYVEVPVFVNIFILGKDRFKPYINLGYAPAFLLSASSKRSNASESLDQTDYFQSYDGNVILGLGFDFKASRRNRMTVDMRFDLGTSNILNTKYRFLFVNDNQISQGAFSLSVGYAFGL</sequence>
<gene>
    <name evidence="3" type="ORF">QNI16_16905</name>
</gene>
<name>A0AAE3QS33_9BACT</name>
<feature type="signal peptide" evidence="1">
    <location>
        <begin position="1"/>
        <end position="24"/>
    </location>
</feature>
<accession>A0AAE3QS33</accession>
<organism evidence="3 4">
    <name type="scientific">Xanthocytophaga flava</name>
    <dbReference type="NCBI Taxonomy" id="3048013"/>
    <lineage>
        <taxon>Bacteria</taxon>
        <taxon>Pseudomonadati</taxon>
        <taxon>Bacteroidota</taxon>
        <taxon>Cytophagia</taxon>
        <taxon>Cytophagales</taxon>
        <taxon>Rhodocytophagaceae</taxon>
        <taxon>Xanthocytophaga</taxon>
    </lineage>
</organism>
<feature type="domain" description="Outer membrane protein beta-barrel" evidence="2">
    <location>
        <begin position="235"/>
        <end position="399"/>
    </location>
</feature>
<protein>
    <submittedName>
        <fullName evidence="3">Porin family protein</fullName>
    </submittedName>
</protein>
<comment type="caution">
    <text evidence="3">The sequence shown here is derived from an EMBL/GenBank/DDBJ whole genome shotgun (WGS) entry which is preliminary data.</text>
</comment>
<dbReference type="RefSeq" id="WP_313980975.1">
    <property type="nucleotide sequence ID" value="NZ_JASJOS010000007.1"/>
</dbReference>
<reference evidence="3" key="1">
    <citation type="submission" date="2023-05" db="EMBL/GenBank/DDBJ databases">
        <authorList>
            <person name="Zhang X."/>
        </authorList>
    </citation>
    <scope>NUCLEOTIDE SEQUENCE</scope>
    <source>
        <strain evidence="3">YF14B1</strain>
    </source>
</reference>